<reference evidence="1 2" key="1">
    <citation type="submission" date="2022-01" db="EMBL/GenBank/DDBJ databases">
        <title>A chromosomal length assembly of Cordylochernes scorpioides.</title>
        <authorList>
            <person name="Zeh D."/>
            <person name="Zeh J."/>
        </authorList>
    </citation>
    <scope>NUCLEOTIDE SEQUENCE [LARGE SCALE GENOMIC DNA]</scope>
    <source>
        <strain evidence="1">IN4F17</strain>
        <tissue evidence="1">Whole Body</tissue>
    </source>
</reference>
<dbReference type="EMBL" id="CP092863">
    <property type="protein sequence ID" value="UYV61967.1"/>
    <property type="molecule type" value="Genomic_DNA"/>
</dbReference>
<dbReference type="Proteomes" id="UP001235939">
    <property type="component" value="Chromosome 01"/>
</dbReference>
<organism evidence="1 2">
    <name type="scientific">Cordylochernes scorpioides</name>
    <dbReference type="NCBI Taxonomy" id="51811"/>
    <lineage>
        <taxon>Eukaryota</taxon>
        <taxon>Metazoa</taxon>
        <taxon>Ecdysozoa</taxon>
        <taxon>Arthropoda</taxon>
        <taxon>Chelicerata</taxon>
        <taxon>Arachnida</taxon>
        <taxon>Pseudoscorpiones</taxon>
        <taxon>Cheliferoidea</taxon>
        <taxon>Chernetidae</taxon>
        <taxon>Cordylochernes</taxon>
    </lineage>
</organism>
<protein>
    <submittedName>
        <fullName evidence="1">Uncharacterized protein</fullName>
    </submittedName>
</protein>
<gene>
    <name evidence="1" type="ORF">LAZ67_1007214</name>
</gene>
<name>A0ABY6K2S6_9ARAC</name>
<accession>A0ABY6K2S6</accession>
<evidence type="ECO:0000313" key="1">
    <source>
        <dbReference type="EMBL" id="UYV61967.1"/>
    </source>
</evidence>
<evidence type="ECO:0000313" key="2">
    <source>
        <dbReference type="Proteomes" id="UP001235939"/>
    </source>
</evidence>
<proteinExistence type="predicted"/>
<sequence>MPFAPQDIAVRLELELHREFTGAFSLRDLIEFLKRQLIVLECTFVTRDEIITSRPSNERPQSQIPIVKYRRNERNPQPTAAECGFAENLTLEDKLGKLRKKGGHLRKFCKVRASCTSCGELRHLRIMCHRKNQNEEIATPVRGIMQDETLTNLTTTPVVLLPTMPVTIR</sequence>
<keyword evidence="2" id="KW-1185">Reference proteome</keyword>